<evidence type="ECO:0000313" key="3">
    <source>
        <dbReference type="Proteomes" id="UP001213799"/>
    </source>
</evidence>
<evidence type="ECO:0000256" key="1">
    <source>
        <dbReference type="SAM" id="MobiDB-lite"/>
    </source>
</evidence>
<evidence type="ECO:0000313" key="2">
    <source>
        <dbReference type="EMBL" id="KAJ5608448.1"/>
    </source>
</evidence>
<sequence>MVDATRGQIDSKLRLPPPTSKLRFGPLKTSAPLVTYMLANEKPASPGQISPQWYPPTLRLGGVRPVAGPLDVSITNSINRSTW</sequence>
<accession>A0AAD6ECF8</accession>
<feature type="region of interest" description="Disordered" evidence="1">
    <location>
        <begin position="1"/>
        <end position="24"/>
    </location>
</feature>
<gene>
    <name evidence="2" type="ORF">N7537_005067</name>
</gene>
<dbReference type="EMBL" id="JAQJAE010000002">
    <property type="protein sequence ID" value="KAJ5608448.1"/>
    <property type="molecule type" value="Genomic_DNA"/>
</dbReference>
<proteinExistence type="predicted"/>
<organism evidence="2 3">
    <name type="scientific">Penicillium hordei</name>
    <dbReference type="NCBI Taxonomy" id="40994"/>
    <lineage>
        <taxon>Eukaryota</taxon>
        <taxon>Fungi</taxon>
        <taxon>Dikarya</taxon>
        <taxon>Ascomycota</taxon>
        <taxon>Pezizomycotina</taxon>
        <taxon>Eurotiomycetes</taxon>
        <taxon>Eurotiomycetidae</taxon>
        <taxon>Eurotiales</taxon>
        <taxon>Aspergillaceae</taxon>
        <taxon>Penicillium</taxon>
    </lineage>
</organism>
<comment type="caution">
    <text evidence="2">The sequence shown here is derived from an EMBL/GenBank/DDBJ whole genome shotgun (WGS) entry which is preliminary data.</text>
</comment>
<dbReference type="AlphaFoldDB" id="A0AAD6ECF8"/>
<dbReference type="RefSeq" id="XP_056755872.1">
    <property type="nucleotide sequence ID" value="XM_056896124.1"/>
</dbReference>
<keyword evidence="3" id="KW-1185">Reference proteome</keyword>
<reference evidence="2" key="2">
    <citation type="submission" date="2023-01" db="EMBL/GenBank/DDBJ databases">
        <authorList>
            <person name="Petersen C."/>
        </authorList>
    </citation>
    <scope>NUCLEOTIDE SEQUENCE</scope>
    <source>
        <strain evidence="2">IBT 12815</strain>
    </source>
</reference>
<dbReference type="GeneID" id="81586366"/>
<name>A0AAD6ECF8_9EURO</name>
<dbReference type="Proteomes" id="UP001213799">
    <property type="component" value="Unassembled WGS sequence"/>
</dbReference>
<protein>
    <submittedName>
        <fullName evidence="2">Uncharacterized protein</fullName>
    </submittedName>
</protein>
<reference evidence="2" key="1">
    <citation type="journal article" date="2023" name="IMA Fungus">
        <title>Comparative genomic study of the Penicillium genus elucidates a diverse pangenome and 15 lateral gene transfer events.</title>
        <authorList>
            <person name="Petersen C."/>
            <person name="Sorensen T."/>
            <person name="Nielsen M.R."/>
            <person name="Sondergaard T.E."/>
            <person name="Sorensen J.L."/>
            <person name="Fitzpatrick D.A."/>
            <person name="Frisvad J.C."/>
            <person name="Nielsen K.L."/>
        </authorList>
    </citation>
    <scope>NUCLEOTIDE SEQUENCE</scope>
    <source>
        <strain evidence="2">IBT 12815</strain>
    </source>
</reference>